<keyword evidence="4" id="KW-1185">Reference proteome</keyword>
<organism evidence="3 4">
    <name type="scientific">Acrocarpospora macrocephala</name>
    <dbReference type="NCBI Taxonomy" id="150177"/>
    <lineage>
        <taxon>Bacteria</taxon>
        <taxon>Bacillati</taxon>
        <taxon>Actinomycetota</taxon>
        <taxon>Actinomycetes</taxon>
        <taxon>Streptosporangiales</taxon>
        <taxon>Streptosporangiaceae</taxon>
        <taxon>Acrocarpospora</taxon>
    </lineage>
</organism>
<evidence type="ECO:0000256" key="1">
    <source>
        <dbReference type="SAM" id="MobiDB-lite"/>
    </source>
</evidence>
<feature type="transmembrane region" description="Helical" evidence="2">
    <location>
        <begin position="244"/>
        <end position="264"/>
    </location>
</feature>
<feature type="region of interest" description="Disordered" evidence="1">
    <location>
        <begin position="280"/>
        <end position="324"/>
    </location>
</feature>
<accession>A0A5M3WJU1</accession>
<dbReference type="EMBL" id="BLAE01000010">
    <property type="protein sequence ID" value="GES08429.1"/>
    <property type="molecule type" value="Genomic_DNA"/>
</dbReference>
<evidence type="ECO:0008006" key="5">
    <source>
        <dbReference type="Google" id="ProtNLM"/>
    </source>
</evidence>
<protein>
    <recommendedName>
        <fullName evidence="5">Integral membrane protein</fullName>
    </recommendedName>
</protein>
<dbReference type="AlphaFoldDB" id="A0A5M3WJU1"/>
<comment type="caution">
    <text evidence="3">The sequence shown here is derived from an EMBL/GenBank/DDBJ whole genome shotgun (WGS) entry which is preliminary data.</text>
</comment>
<feature type="transmembrane region" description="Helical" evidence="2">
    <location>
        <begin position="218"/>
        <end position="238"/>
    </location>
</feature>
<feature type="transmembrane region" description="Helical" evidence="2">
    <location>
        <begin position="152"/>
        <end position="172"/>
    </location>
</feature>
<feature type="compositionally biased region" description="Low complexity" evidence="1">
    <location>
        <begin position="282"/>
        <end position="310"/>
    </location>
</feature>
<feature type="transmembrane region" description="Helical" evidence="2">
    <location>
        <begin position="184"/>
        <end position="206"/>
    </location>
</feature>
<name>A0A5M3WJU1_9ACTN</name>
<keyword evidence="2" id="KW-0812">Transmembrane</keyword>
<sequence>MTWLAIGLAVLNACCFTAGTWLQHGASAGGASLAAAVRRPRWLAGLALLAAGAVLQVNALRLAPVTVIEPAGVLGIVISVVWALRVRRAPLRWDTGRALAAILAGTGGFAVLAALNTVPRPVSTAAQIQAGALVCAVVAACLLVARPLRGRARCLVLGIGGGTAYGCTSVLIRAATEQFASYGISAPLVGTLAGLAATVLAGFWLVQRAYADGPPESTVATLTVVDPLVAVTIGIGLLGEAPGLTLPIAALGLAFAAVAVGGVVRLSRAVLPLSLSARQEHPCPAVPSGVSSSAPTPIRPTSTAPRTSPTAWPPDSPAEATTCT</sequence>
<reference evidence="3 4" key="1">
    <citation type="submission" date="2019-10" db="EMBL/GenBank/DDBJ databases">
        <title>Whole genome shotgun sequence of Acrocarpospora macrocephala NBRC 16266.</title>
        <authorList>
            <person name="Ichikawa N."/>
            <person name="Kimura A."/>
            <person name="Kitahashi Y."/>
            <person name="Komaki H."/>
            <person name="Oguchi A."/>
        </authorList>
    </citation>
    <scope>NUCLEOTIDE SEQUENCE [LARGE SCALE GENOMIC DNA]</scope>
    <source>
        <strain evidence="3 4">NBRC 16266</strain>
    </source>
</reference>
<feature type="transmembrane region" description="Helical" evidence="2">
    <location>
        <begin position="98"/>
        <end position="118"/>
    </location>
</feature>
<dbReference type="Proteomes" id="UP000331127">
    <property type="component" value="Unassembled WGS sequence"/>
</dbReference>
<evidence type="ECO:0000313" key="3">
    <source>
        <dbReference type="EMBL" id="GES08429.1"/>
    </source>
</evidence>
<dbReference type="RefSeq" id="WP_155354031.1">
    <property type="nucleotide sequence ID" value="NZ_BAAAHL010000038.1"/>
</dbReference>
<dbReference type="PANTHER" id="PTHR40761:SF1">
    <property type="entry name" value="CONSERVED INTEGRAL MEMBRANE ALANINE VALINE AND LEUCINE RICH PROTEIN-RELATED"/>
    <property type="match status" value="1"/>
</dbReference>
<evidence type="ECO:0000256" key="2">
    <source>
        <dbReference type="SAM" id="Phobius"/>
    </source>
</evidence>
<feature type="transmembrane region" description="Helical" evidence="2">
    <location>
        <begin position="124"/>
        <end position="145"/>
    </location>
</feature>
<proteinExistence type="predicted"/>
<feature type="transmembrane region" description="Helical" evidence="2">
    <location>
        <begin position="67"/>
        <end position="86"/>
    </location>
</feature>
<dbReference type="OrthoDB" id="5187629at2"/>
<keyword evidence="2" id="KW-0472">Membrane</keyword>
<dbReference type="PANTHER" id="PTHR40761">
    <property type="entry name" value="CONSERVED INTEGRAL MEMBRANE ALANINE VALINE AND LEUCINE RICH PROTEIN-RELATED"/>
    <property type="match status" value="1"/>
</dbReference>
<gene>
    <name evidence="3" type="ORF">Amac_020250</name>
</gene>
<evidence type="ECO:0000313" key="4">
    <source>
        <dbReference type="Proteomes" id="UP000331127"/>
    </source>
</evidence>
<keyword evidence="2" id="KW-1133">Transmembrane helix</keyword>